<reference evidence="1 2" key="1">
    <citation type="journal article" date="2018" name="Mol. Biol. Evol.">
        <title>Broad Genomic Sampling Reveals a Smut Pathogenic Ancestry of the Fungal Clade Ustilaginomycotina.</title>
        <authorList>
            <person name="Kijpornyongpan T."/>
            <person name="Mondo S.J."/>
            <person name="Barry K."/>
            <person name="Sandor L."/>
            <person name="Lee J."/>
            <person name="Lipzen A."/>
            <person name="Pangilinan J."/>
            <person name="LaButti K."/>
            <person name="Hainaut M."/>
            <person name="Henrissat B."/>
            <person name="Grigoriev I.V."/>
            <person name="Spatafora J.W."/>
            <person name="Aime M.C."/>
        </authorList>
    </citation>
    <scope>NUCLEOTIDE SEQUENCE [LARGE SCALE GENOMIC DNA]</scope>
    <source>
        <strain evidence="1 2">SA 807</strain>
    </source>
</reference>
<sequence length="451" mass="50270">MSPRESSTSSHIPLGSGADEKPLDRNTRRLRAIASQLGTAAISSSQGLFSSSSGHHHSTLSIQQSQAHPPTPQTFKLPRYKDLPSQGGYPGCAWKVWGEGDQLGTINLLTDQVVARSAREEIRTGRSISLNWPLHLPEVPFFGRRSFNHEPLAKGSASHRKRRDDIVEAMRREGKQVANVGQGTDTVPICDEHLMMNTQSGSQWDGLRHYGHFGLNCFYGGASCESIQGTFSGISEQGLNPEQMNSNESRDKNHLGIQNLAHHGICGRGVLLDVFGFLSERAAKEGWKASSSWKGGAYDPCTTYRITVEDLIDTARHERVRFRQGDILLVRSGFTKRYYDSTAEERKTWAKRNEFAGVQQSEEMKAFLWDNHFAAVAGDAPAFESWPAPPKTETLHETLLGLWGMPIGEMFDLESLWEHCRREKRYTFHFTSWPLALYGGIASTANAAAYF</sequence>
<accession>A0ACD0P0F1</accession>
<proteinExistence type="predicted"/>
<dbReference type="EMBL" id="KZ819836">
    <property type="protein sequence ID" value="PWN51536.1"/>
    <property type="molecule type" value="Genomic_DNA"/>
</dbReference>
<evidence type="ECO:0000313" key="2">
    <source>
        <dbReference type="Proteomes" id="UP000245626"/>
    </source>
</evidence>
<keyword evidence="2" id="KW-1185">Reference proteome</keyword>
<evidence type="ECO:0000313" key="1">
    <source>
        <dbReference type="EMBL" id="PWN51536.1"/>
    </source>
</evidence>
<dbReference type="Proteomes" id="UP000245626">
    <property type="component" value="Unassembled WGS sequence"/>
</dbReference>
<name>A0ACD0P0F1_9BASI</name>
<protein>
    <submittedName>
        <fullName evidence="1">Uncharacterized protein</fullName>
    </submittedName>
</protein>
<gene>
    <name evidence="1" type="ORF">IE53DRAFT_386095</name>
</gene>
<organism evidence="1 2">
    <name type="scientific">Violaceomyces palustris</name>
    <dbReference type="NCBI Taxonomy" id="1673888"/>
    <lineage>
        <taxon>Eukaryota</taxon>
        <taxon>Fungi</taxon>
        <taxon>Dikarya</taxon>
        <taxon>Basidiomycota</taxon>
        <taxon>Ustilaginomycotina</taxon>
        <taxon>Ustilaginomycetes</taxon>
        <taxon>Violaceomycetales</taxon>
        <taxon>Violaceomycetaceae</taxon>
        <taxon>Violaceomyces</taxon>
    </lineage>
</organism>